<evidence type="ECO:0000259" key="9">
    <source>
        <dbReference type="Pfam" id="PF02706"/>
    </source>
</evidence>
<proteinExistence type="inferred from homology"/>
<dbReference type="PANTHER" id="PTHR32309">
    <property type="entry name" value="TYROSINE-PROTEIN KINASE"/>
    <property type="match status" value="1"/>
</dbReference>
<dbReference type="GO" id="GO:0016301">
    <property type="term" value="F:kinase activity"/>
    <property type="evidence" value="ECO:0007669"/>
    <property type="project" value="UniProtKB-KW"/>
</dbReference>
<keyword evidence="11" id="KW-0418">Kinase</keyword>
<dbReference type="EMBL" id="FNBJ01000011">
    <property type="protein sequence ID" value="SDF38839.1"/>
    <property type="molecule type" value="Genomic_DNA"/>
</dbReference>
<evidence type="ECO:0000256" key="8">
    <source>
        <dbReference type="SAM" id="Phobius"/>
    </source>
</evidence>
<comment type="similarity">
    <text evidence="2">Belongs to the CpsC/CapA family.</text>
</comment>
<protein>
    <submittedName>
        <fullName evidence="11">G-rich domain on putative tyrosine kinase</fullName>
    </submittedName>
</protein>
<feature type="transmembrane region" description="Helical" evidence="8">
    <location>
        <begin position="32"/>
        <end position="53"/>
    </location>
</feature>
<organism evidence="11 16">
    <name type="scientific">Halanaerobium congolense</name>
    <dbReference type="NCBI Taxonomy" id="54121"/>
    <lineage>
        <taxon>Bacteria</taxon>
        <taxon>Bacillati</taxon>
        <taxon>Bacillota</taxon>
        <taxon>Clostridia</taxon>
        <taxon>Halanaerobiales</taxon>
        <taxon>Halanaerobiaceae</taxon>
        <taxon>Halanaerobium</taxon>
    </lineage>
</organism>
<dbReference type="GO" id="GO:0005886">
    <property type="term" value="C:plasma membrane"/>
    <property type="evidence" value="ECO:0007669"/>
    <property type="project" value="UniProtKB-SubCell"/>
</dbReference>
<gene>
    <name evidence="11" type="ORF">SAMN04488597_10259</name>
    <name evidence="12" type="ORF">SAMN04488598_11124</name>
    <name evidence="13" type="ORF">SAMN04515652_11125</name>
</gene>
<evidence type="ECO:0000256" key="7">
    <source>
        <dbReference type="SAM" id="Coils"/>
    </source>
</evidence>
<name>A0A1G6IQR1_9FIRM</name>
<comment type="subcellular location">
    <subcellularLocation>
        <location evidence="1">Cell membrane</location>
        <topology evidence="1">Multi-pass membrane protein</topology>
    </subcellularLocation>
</comment>
<evidence type="ECO:0000256" key="2">
    <source>
        <dbReference type="ARBA" id="ARBA00006683"/>
    </source>
</evidence>
<feature type="coiled-coil region" evidence="7">
    <location>
        <begin position="158"/>
        <end position="225"/>
    </location>
</feature>
<dbReference type="Pfam" id="PF13807">
    <property type="entry name" value="GNVR"/>
    <property type="match status" value="1"/>
</dbReference>
<keyword evidence="3" id="KW-1003">Cell membrane</keyword>
<evidence type="ECO:0000313" key="14">
    <source>
        <dbReference type="Proteomes" id="UP000198612"/>
    </source>
</evidence>
<evidence type="ECO:0000313" key="13">
    <source>
        <dbReference type="EMBL" id="SES91361.1"/>
    </source>
</evidence>
<dbReference type="EMBL" id="FOHG01000011">
    <property type="protein sequence ID" value="SES91361.1"/>
    <property type="molecule type" value="Genomic_DNA"/>
</dbReference>
<evidence type="ECO:0000313" key="16">
    <source>
        <dbReference type="Proteomes" id="UP000324896"/>
    </source>
</evidence>
<evidence type="ECO:0000259" key="10">
    <source>
        <dbReference type="Pfam" id="PF13807"/>
    </source>
</evidence>
<evidence type="ECO:0000313" key="15">
    <source>
        <dbReference type="Proteomes" id="UP000199519"/>
    </source>
</evidence>
<dbReference type="PANTHER" id="PTHR32309:SF31">
    <property type="entry name" value="CAPSULAR EXOPOLYSACCHARIDE FAMILY"/>
    <property type="match status" value="1"/>
</dbReference>
<evidence type="ECO:0000256" key="5">
    <source>
        <dbReference type="ARBA" id="ARBA00022989"/>
    </source>
</evidence>
<dbReference type="InterPro" id="IPR050445">
    <property type="entry name" value="Bact_polysacc_biosynth/exp"/>
</dbReference>
<dbReference type="RefSeq" id="WP_089719955.1">
    <property type="nucleotide sequence ID" value="NZ_FMYT01000002.1"/>
</dbReference>
<evidence type="ECO:0000256" key="4">
    <source>
        <dbReference type="ARBA" id="ARBA00022692"/>
    </source>
</evidence>
<sequence length="277" mass="31198">MSQEFGNNGPEYYDEYEIDLREYIILLWNNKLFIGAIVVLAVIAAFVISSFVLSPQYETKTRIQLSNYDGLYSEPDTAVQLLSSTGLMKTVMSDLGVEMSASKLNSFINNNLTVNQIGDTSIISITVKNKEPALTLNTAQGIINNFESNSNQYFKNKIENDKQYLADLKADLEEINSDLESNRELIAESRENGNLEAVSLLVQENSSLQSSKRELRKEIEEKESKLLDFYSLKVLDSPYLPEDPVSPNTKLNVAIAAVLGLMLAVFIVFFKEFMKEE</sequence>
<keyword evidence="11" id="KW-0808">Transferase</keyword>
<evidence type="ECO:0000256" key="3">
    <source>
        <dbReference type="ARBA" id="ARBA00022475"/>
    </source>
</evidence>
<dbReference type="Proteomes" id="UP000324896">
    <property type="component" value="Unassembled WGS sequence"/>
</dbReference>
<feature type="domain" description="Polysaccharide chain length determinant N-terminal" evidence="9">
    <location>
        <begin position="17"/>
        <end position="85"/>
    </location>
</feature>
<keyword evidence="5 8" id="KW-1133">Transmembrane helix</keyword>
<evidence type="ECO:0000313" key="12">
    <source>
        <dbReference type="EMBL" id="SDF38839.1"/>
    </source>
</evidence>
<evidence type="ECO:0000313" key="11">
    <source>
        <dbReference type="EMBL" id="SDC08771.1"/>
    </source>
</evidence>
<accession>A0A1G6IQR1</accession>
<feature type="domain" description="Tyrosine-protein kinase G-rich" evidence="10">
    <location>
        <begin position="232"/>
        <end position="272"/>
    </location>
</feature>
<keyword evidence="7" id="KW-0175">Coiled coil</keyword>
<dbReference type="AlphaFoldDB" id="A0A1G6IQR1"/>
<evidence type="ECO:0000256" key="6">
    <source>
        <dbReference type="ARBA" id="ARBA00023136"/>
    </source>
</evidence>
<dbReference type="Pfam" id="PF02706">
    <property type="entry name" value="Wzz"/>
    <property type="match status" value="1"/>
</dbReference>
<dbReference type="InterPro" id="IPR003856">
    <property type="entry name" value="LPS_length_determ_N"/>
</dbReference>
<keyword evidence="6 8" id="KW-0472">Membrane</keyword>
<evidence type="ECO:0000256" key="1">
    <source>
        <dbReference type="ARBA" id="ARBA00004651"/>
    </source>
</evidence>
<dbReference type="InterPro" id="IPR032807">
    <property type="entry name" value="GNVR"/>
</dbReference>
<dbReference type="EMBL" id="FMYT01000002">
    <property type="protein sequence ID" value="SDC08771.1"/>
    <property type="molecule type" value="Genomic_DNA"/>
</dbReference>
<feature type="transmembrane region" description="Helical" evidence="8">
    <location>
        <begin position="251"/>
        <end position="270"/>
    </location>
</feature>
<dbReference type="Proteomes" id="UP000199519">
    <property type="component" value="Unassembled WGS sequence"/>
</dbReference>
<keyword evidence="15" id="KW-1185">Reference proteome</keyword>
<keyword evidence="4 8" id="KW-0812">Transmembrane</keyword>
<reference evidence="14 15" key="1">
    <citation type="submission" date="2016-10" db="EMBL/GenBank/DDBJ databases">
        <authorList>
            <person name="Varghese N."/>
            <person name="Submissions S."/>
        </authorList>
    </citation>
    <scope>NUCLEOTIDE SEQUENCE [LARGE SCALE GENOMIC DNA]</scope>
    <source>
        <strain evidence="11 16">WG10</strain>
        <strain evidence="12 15">WG2</strain>
        <strain evidence="13 14">WG5</strain>
    </source>
</reference>
<dbReference type="Proteomes" id="UP000198612">
    <property type="component" value="Unassembled WGS sequence"/>
</dbReference>